<evidence type="ECO:0000313" key="2">
    <source>
        <dbReference type="Proteomes" id="UP000887013"/>
    </source>
</evidence>
<proteinExistence type="predicted"/>
<comment type="caution">
    <text evidence="1">The sequence shown here is derived from an EMBL/GenBank/DDBJ whole genome shotgun (WGS) entry which is preliminary data.</text>
</comment>
<organism evidence="1 2">
    <name type="scientific">Nephila pilipes</name>
    <name type="common">Giant wood spider</name>
    <name type="synonym">Nephila maculata</name>
    <dbReference type="NCBI Taxonomy" id="299642"/>
    <lineage>
        <taxon>Eukaryota</taxon>
        <taxon>Metazoa</taxon>
        <taxon>Ecdysozoa</taxon>
        <taxon>Arthropoda</taxon>
        <taxon>Chelicerata</taxon>
        <taxon>Arachnida</taxon>
        <taxon>Araneae</taxon>
        <taxon>Araneomorphae</taxon>
        <taxon>Entelegynae</taxon>
        <taxon>Araneoidea</taxon>
        <taxon>Nephilidae</taxon>
        <taxon>Nephila</taxon>
    </lineage>
</organism>
<evidence type="ECO:0000313" key="1">
    <source>
        <dbReference type="EMBL" id="GFT62244.1"/>
    </source>
</evidence>
<dbReference type="EMBL" id="BMAW01019223">
    <property type="protein sequence ID" value="GFT62244.1"/>
    <property type="molecule type" value="Genomic_DNA"/>
</dbReference>
<protein>
    <submittedName>
        <fullName evidence="1">Uncharacterized protein</fullName>
    </submittedName>
</protein>
<dbReference type="AlphaFoldDB" id="A0A8X6TYZ0"/>
<dbReference type="Proteomes" id="UP000887013">
    <property type="component" value="Unassembled WGS sequence"/>
</dbReference>
<accession>A0A8X6TYZ0</accession>
<reference evidence="1" key="1">
    <citation type="submission" date="2020-08" db="EMBL/GenBank/DDBJ databases">
        <title>Multicomponent nature underlies the extraordinary mechanical properties of spider dragline silk.</title>
        <authorList>
            <person name="Kono N."/>
            <person name="Nakamura H."/>
            <person name="Mori M."/>
            <person name="Yoshida Y."/>
            <person name="Ohtoshi R."/>
            <person name="Malay A.D."/>
            <person name="Moran D.A.P."/>
            <person name="Tomita M."/>
            <person name="Numata K."/>
            <person name="Arakawa K."/>
        </authorList>
    </citation>
    <scope>NUCLEOTIDE SEQUENCE</scope>
</reference>
<sequence>MVSSFNLPAVNESSNLLTIICGFFLSPLRINAKFLYDILYNDATTYPNEKTVWNYLQFATKSKIREAIQFDFILPSGSSLFFPEQTSIDKQSVHVRFLLCLAV</sequence>
<keyword evidence="2" id="KW-1185">Reference proteome</keyword>
<name>A0A8X6TYZ0_NEPPI</name>
<gene>
    <name evidence="1" type="ORF">NPIL_454591</name>
</gene>